<name>A0A9D9N0N3_9BACT</name>
<reference evidence="2" key="2">
    <citation type="journal article" date="2021" name="PeerJ">
        <title>Extensive microbial diversity within the chicken gut microbiome revealed by metagenomics and culture.</title>
        <authorList>
            <person name="Gilroy R."/>
            <person name="Ravi A."/>
            <person name="Getino M."/>
            <person name="Pursley I."/>
            <person name="Horton D.L."/>
            <person name="Alikhan N.F."/>
            <person name="Baker D."/>
            <person name="Gharbi K."/>
            <person name="Hall N."/>
            <person name="Watson M."/>
            <person name="Adriaenssens E.M."/>
            <person name="Foster-Nyarko E."/>
            <person name="Jarju S."/>
            <person name="Secka A."/>
            <person name="Antonio M."/>
            <person name="Oren A."/>
            <person name="Chaudhuri R.R."/>
            <person name="La Ragione R."/>
            <person name="Hildebrand F."/>
            <person name="Pallen M.J."/>
        </authorList>
    </citation>
    <scope>NUCLEOTIDE SEQUENCE</scope>
    <source>
        <strain evidence="2">B1-3475</strain>
    </source>
</reference>
<accession>A0A9D9N0N3</accession>
<reference evidence="2" key="1">
    <citation type="submission" date="2020-10" db="EMBL/GenBank/DDBJ databases">
        <authorList>
            <person name="Gilroy R."/>
        </authorList>
    </citation>
    <scope>NUCLEOTIDE SEQUENCE</scope>
    <source>
        <strain evidence="2">B1-3475</strain>
    </source>
</reference>
<evidence type="ECO:0000313" key="2">
    <source>
        <dbReference type="EMBL" id="MBO8456136.1"/>
    </source>
</evidence>
<sequence>MAISRDPAQMGGFIESFMTGIMEVSVKQLYGVAAYACILLLLLFLLYDAPVRRRLKLMPAWRTVRDEIAASFRRETQKKQM</sequence>
<proteinExistence type="predicted"/>
<keyword evidence="1" id="KW-0472">Membrane</keyword>
<protein>
    <submittedName>
        <fullName evidence="2">Uncharacterized protein</fullName>
    </submittedName>
</protein>
<comment type="caution">
    <text evidence="2">The sequence shown here is derived from an EMBL/GenBank/DDBJ whole genome shotgun (WGS) entry which is preliminary data.</text>
</comment>
<gene>
    <name evidence="2" type="ORF">IAC08_07015</name>
</gene>
<keyword evidence="1" id="KW-0812">Transmembrane</keyword>
<dbReference type="EMBL" id="JADIMK010000073">
    <property type="protein sequence ID" value="MBO8456136.1"/>
    <property type="molecule type" value="Genomic_DNA"/>
</dbReference>
<evidence type="ECO:0000313" key="3">
    <source>
        <dbReference type="Proteomes" id="UP000823617"/>
    </source>
</evidence>
<dbReference type="AlphaFoldDB" id="A0A9D9N0N3"/>
<dbReference type="Proteomes" id="UP000823617">
    <property type="component" value="Unassembled WGS sequence"/>
</dbReference>
<organism evidence="2 3">
    <name type="scientific">Candidatus Cryptobacteroides intestinigallinarum</name>
    <dbReference type="NCBI Taxonomy" id="2840767"/>
    <lineage>
        <taxon>Bacteria</taxon>
        <taxon>Pseudomonadati</taxon>
        <taxon>Bacteroidota</taxon>
        <taxon>Bacteroidia</taxon>
        <taxon>Bacteroidales</taxon>
        <taxon>Candidatus Cryptobacteroides</taxon>
    </lineage>
</organism>
<keyword evidence="1" id="KW-1133">Transmembrane helix</keyword>
<evidence type="ECO:0000256" key="1">
    <source>
        <dbReference type="SAM" id="Phobius"/>
    </source>
</evidence>
<feature type="transmembrane region" description="Helical" evidence="1">
    <location>
        <begin position="28"/>
        <end position="47"/>
    </location>
</feature>